<dbReference type="GO" id="GO:0005254">
    <property type="term" value="F:chloride channel activity"/>
    <property type="evidence" value="ECO:0007669"/>
    <property type="project" value="UniProtKB-KW"/>
</dbReference>
<feature type="domain" description="CBS" evidence="12">
    <location>
        <begin position="539"/>
        <end position="596"/>
    </location>
</feature>
<evidence type="ECO:0000256" key="6">
    <source>
        <dbReference type="ARBA" id="ARBA00023136"/>
    </source>
</evidence>
<keyword evidence="4 11" id="KW-1133">Transmembrane helix</keyword>
<evidence type="ECO:0000256" key="2">
    <source>
        <dbReference type="ARBA" id="ARBA00022448"/>
    </source>
</evidence>
<dbReference type="PRINTS" id="PR00762">
    <property type="entry name" value="CLCHANNEL"/>
</dbReference>
<accession>A0A412GCU9</accession>
<dbReference type="PROSITE" id="PS51371">
    <property type="entry name" value="CBS"/>
    <property type="match status" value="2"/>
</dbReference>
<feature type="transmembrane region" description="Helical" evidence="11">
    <location>
        <begin position="27"/>
        <end position="46"/>
    </location>
</feature>
<dbReference type="SUPFAM" id="SSF81340">
    <property type="entry name" value="Clc chloride channel"/>
    <property type="match status" value="1"/>
</dbReference>
<dbReference type="GO" id="GO:0034707">
    <property type="term" value="C:chloride channel complex"/>
    <property type="evidence" value="ECO:0007669"/>
    <property type="project" value="UniProtKB-KW"/>
</dbReference>
<sequence>MKTSQDKFDLLQRFIRWREKHITNKQFILILSFLVGIFTALAAYVLKFLVEYIKEFLTENFDPMGANWLYLVYPVAGIFITSLFIRKVVRDDISHGVTKILYAISRKQSRIKRHNIWSSVCASAITIGCGGSVGAEAPIVLTGSAIGSNLGSVFRMDHKTLMLLVGCGAAGAVSGIFKAPIAGLVFTLEVLMIDLTMASLLPLLITSVTAASVSYLLLGTEAMFQFHLDYPFSLERIPYAIALGIFCGLVAWYFTRSMNWIENIFRRYSNPYVKFVIGGAMLSILIFLFPPFYGEGYDTISLLLNGETSEEWNTVMNNSLFYGSTHLLVVYLILIILFKVFASSATNGGGGCGGIFAPSLFLGCISGFVFSYVCNEFHIGNTYIPEKNFALMGMAGLMSGVMHAPLTGIFLIAELTGGYDLFLPLMIVSVCAYLTIIVFEPHSIYSMRLAKTGELITHHKDKAVLTLMNMESIVETDFLKVRPDMDLGEMVKRISQSSRNLFPVVDVNDELIGIVVLDDIRNIIFRQELYHRFRVESFMKPPKAPIISTDSMEVVMKKFDQTGAWNLPVVDEDNKYIGFVSKSKMLNTYRQVLVDISAE</sequence>
<keyword evidence="3 11" id="KW-0812">Transmembrane</keyword>
<dbReference type="CDD" id="cd00400">
    <property type="entry name" value="Voltage_gated_ClC"/>
    <property type="match status" value="1"/>
</dbReference>
<dbReference type="Pfam" id="PF00571">
    <property type="entry name" value="CBS"/>
    <property type="match status" value="2"/>
</dbReference>
<dbReference type="InterPro" id="IPR014743">
    <property type="entry name" value="Cl-channel_core"/>
</dbReference>
<evidence type="ECO:0000256" key="5">
    <source>
        <dbReference type="ARBA" id="ARBA00023065"/>
    </source>
</evidence>
<evidence type="ECO:0000313" key="14">
    <source>
        <dbReference type="Proteomes" id="UP000285864"/>
    </source>
</evidence>
<feature type="transmembrane region" description="Helical" evidence="11">
    <location>
        <begin position="419"/>
        <end position="439"/>
    </location>
</feature>
<protein>
    <submittedName>
        <fullName evidence="13">CBS domain-containing protein</fullName>
    </submittedName>
</protein>
<gene>
    <name evidence="13" type="ORF">DWY20_12470</name>
</gene>
<evidence type="ECO:0000313" key="13">
    <source>
        <dbReference type="EMBL" id="RGR92607.1"/>
    </source>
</evidence>
<feature type="domain" description="CBS" evidence="12">
    <location>
        <begin position="470"/>
        <end position="533"/>
    </location>
</feature>
<dbReference type="InterPro" id="IPR050368">
    <property type="entry name" value="ClC-type_chloride_channel"/>
</dbReference>
<evidence type="ECO:0000256" key="4">
    <source>
        <dbReference type="ARBA" id="ARBA00022989"/>
    </source>
</evidence>
<proteinExistence type="predicted"/>
<evidence type="ECO:0000256" key="10">
    <source>
        <dbReference type="PROSITE-ProRule" id="PRU00703"/>
    </source>
</evidence>
<keyword evidence="9" id="KW-0407">Ion channel</keyword>
<organism evidence="13 14">
    <name type="scientific">Phocaeicola coprocola</name>
    <dbReference type="NCBI Taxonomy" id="310298"/>
    <lineage>
        <taxon>Bacteria</taxon>
        <taxon>Pseudomonadati</taxon>
        <taxon>Bacteroidota</taxon>
        <taxon>Bacteroidia</taxon>
        <taxon>Bacteroidales</taxon>
        <taxon>Bacteroidaceae</taxon>
        <taxon>Phocaeicola</taxon>
    </lineage>
</organism>
<feature type="transmembrane region" description="Helical" evidence="11">
    <location>
        <begin position="354"/>
        <end position="373"/>
    </location>
</feature>
<dbReference type="InterPro" id="IPR046342">
    <property type="entry name" value="CBS_dom_sf"/>
</dbReference>
<feature type="transmembrane region" description="Helical" evidence="11">
    <location>
        <begin position="66"/>
        <end position="85"/>
    </location>
</feature>
<evidence type="ECO:0000256" key="9">
    <source>
        <dbReference type="ARBA" id="ARBA00023303"/>
    </source>
</evidence>
<evidence type="ECO:0000256" key="11">
    <source>
        <dbReference type="SAM" id="Phobius"/>
    </source>
</evidence>
<name>A0A412GCU9_9BACT</name>
<keyword evidence="14" id="KW-1185">Reference proteome</keyword>
<keyword evidence="7" id="KW-0869">Chloride channel</keyword>
<evidence type="ECO:0000259" key="12">
    <source>
        <dbReference type="PROSITE" id="PS51371"/>
    </source>
</evidence>
<dbReference type="Gene3D" id="3.10.580.10">
    <property type="entry name" value="CBS-domain"/>
    <property type="match status" value="1"/>
</dbReference>
<reference evidence="13 14" key="1">
    <citation type="submission" date="2018-08" db="EMBL/GenBank/DDBJ databases">
        <title>A genome reference for cultivated species of the human gut microbiota.</title>
        <authorList>
            <person name="Zou Y."/>
            <person name="Xue W."/>
            <person name="Luo G."/>
        </authorList>
    </citation>
    <scope>NUCLEOTIDE SEQUENCE [LARGE SCALE GENOMIC DNA]</scope>
    <source>
        <strain evidence="13 14">AF24-2</strain>
    </source>
</reference>
<dbReference type="AlphaFoldDB" id="A0A412GCU9"/>
<feature type="transmembrane region" description="Helical" evidence="11">
    <location>
        <begin position="161"/>
        <end position="186"/>
    </location>
</feature>
<keyword evidence="10" id="KW-0129">CBS domain</keyword>
<feature type="transmembrane region" description="Helical" evidence="11">
    <location>
        <begin position="275"/>
        <end position="293"/>
    </location>
</feature>
<dbReference type="InterPro" id="IPR000644">
    <property type="entry name" value="CBS_dom"/>
</dbReference>
<keyword evidence="6 11" id="KW-0472">Membrane</keyword>
<dbReference type="SUPFAM" id="SSF54631">
    <property type="entry name" value="CBS-domain pair"/>
    <property type="match status" value="1"/>
</dbReference>
<comment type="subcellular location">
    <subcellularLocation>
        <location evidence="1">Membrane</location>
        <topology evidence="1">Multi-pass membrane protein</topology>
    </subcellularLocation>
</comment>
<dbReference type="Proteomes" id="UP000285864">
    <property type="component" value="Unassembled WGS sequence"/>
</dbReference>
<feature type="transmembrane region" description="Helical" evidence="11">
    <location>
        <begin position="389"/>
        <end position="412"/>
    </location>
</feature>
<keyword evidence="2" id="KW-0813">Transport</keyword>
<dbReference type="PANTHER" id="PTHR43427:SF6">
    <property type="entry name" value="CHLORIDE CHANNEL PROTEIN CLC-E"/>
    <property type="match status" value="1"/>
</dbReference>
<dbReference type="InterPro" id="IPR001807">
    <property type="entry name" value="ClC"/>
</dbReference>
<evidence type="ECO:0000256" key="8">
    <source>
        <dbReference type="ARBA" id="ARBA00023214"/>
    </source>
</evidence>
<dbReference type="Pfam" id="PF00654">
    <property type="entry name" value="Voltage_CLC"/>
    <property type="match status" value="1"/>
</dbReference>
<feature type="transmembrane region" description="Helical" evidence="11">
    <location>
        <begin position="237"/>
        <end position="254"/>
    </location>
</feature>
<keyword evidence="5" id="KW-0406">Ion transport</keyword>
<dbReference type="CDD" id="cd02205">
    <property type="entry name" value="CBS_pair_SF"/>
    <property type="match status" value="1"/>
</dbReference>
<feature type="transmembrane region" description="Helical" evidence="11">
    <location>
        <begin position="320"/>
        <end position="342"/>
    </location>
</feature>
<dbReference type="RefSeq" id="WP_118485103.1">
    <property type="nucleotide sequence ID" value="NZ_CAUELD010000174.1"/>
</dbReference>
<dbReference type="SMART" id="SM00116">
    <property type="entry name" value="CBS"/>
    <property type="match status" value="2"/>
</dbReference>
<evidence type="ECO:0000256" key="3">
    <source>
        <dbReference type="ARBA" id="ARBA00022692"/>
    </source>
</evidence>
<evidence type="ECO:0000256" key="7">
    <source>
        <dbReference type="ARBA" id="ARBA00023173"/>
    </source>
</evidence>
<evidence type="ECO:0000256" key="1">
    <source>
        <dbReference type="ARBA" id="ARBA00004141"/>
    </source>
</evidence>
<dbReference type="PANTHER" id="PTHR43427">
    <property type="entry name" value="CHLORIDE CHANNEL PROTEIN CLC-E"/>
    <property type="match status" value="1"/>
</dbReference>
<dbReference type="Gene3D" id="1.10.3080.10">
    <property type="entry name" value="Clc chloride channel"/>
    <property type="match status" value="1"/>
</dbReference>
<keyword evidence="8" id="KW-0868">Chloride</keyword>
<feature type="transmembrane region" description="Helical" evidence="11">
    <location>
        <begin position="198"/>
        <end position="217"/>
    </location>
</feature>
<feature type="transmembrane region" description="Helical" evidence="11">
    <location>
        <begin position="116"/>
        <end position="141"/>
    </location>
</feature>
<comment type="caution">
    <text evidence="13">The sequence shown here is derived from an EMBL/GenBank/DDBJ whole genome shotgun (WGS) entry which is preliminary data.</text>
</comment>
<dbReference type="EMBL" id="QRUU01000065">
    <property type="protein sequence ID" value="RGR92607.1"/>
    <property type="molecule type" value="Genomic_DNA"/>
</dbReference>